<feature type="compositionally biased region" description="Basic and acidic residues" evidence="2">
    <location>
        <begin position="241"/>
        <end position="254"/>
    </location>
</feature>
<evidence type="ECO:0000313" key="4">
    <source>
        <dbReference type="EMBL" id="KAG2173407.1"/>
    </source>
</evidence>
<protein>
    <recommendedName>
        <fullName evidence="3">C2H2-type domain-containing protein</fullName>
    </recommendedName>
</protein>
<dbReference type="AlphaFoldDB" id="A0A8H7U9J0"/>
<dbReference type="PROSITE" id="PS00028">
    <property type="entry name" value="ZINC_FINGER_C2H2_1"/>
    <property type="match status" value="2"/>
</dbReference>
<dbReference type="InterPro" id="IPR013087">
    <property type="entry name" value="Znf_C2H2_type"/>
</dbReference>
<dbReference type="Gene3D" id="3.30.160.60">
    <property type="entry name" value="Classic Zinc Finger"/>
    <property type="match status" value="1"/>
</dbReference>
<feature type="region of interest" description="Disordered" evidence="2">
    <location>
        <begin position="148"/>
        <end position="189"/>
    </location>
</feature>
<evidence type="ECO:0000256" key="2">
    <source>
        <dbReference type="SAM" id="MobiDB-lite"/>
    </source>
</evidence>
<keyword evidence="1" id="KW-0863">Zinc-finger</keyword>
<dbReference type="SMART" id="SM00355">
    <property type="entry name" value="ZnF_C2H2"/>
    <property type="match status" value="2"/>
</dbReference>
<dbReference type="Proteomes" id="UP000612746">
    <property type="component" value="Unassembled WGS sequence"/>
</dbReference>
<gene>
    <name evidence="4" type="ORF">INT44_008759</name>
</gene>
<evidence type="ECO:0000256" key="1">
    <source>
        <dbReference type="PROSITE-ProRule" id="PRU00042"/>
    </source>
</evidence>
<name>A0A8H7U9J0_9FUNG</name>
<feature type="compositionally biased region" description="Basic and acidic residues" evidence="2">
    <location>
        <begin position="284"/>
        <end position="296"/>
    </location>
</feature>
<accession>A0A8H7U9J0</accession>
<feature type="compositionally biased region" description="Basic residues" evidence="2">
    <location>
        <begin position="274"/>
        <end position="283"/>
    </location>
</feature>
<evidence type="ECO:0000313" key="5">
    <source>
        <dbReference type="Proteomes" id="UP000612746"/>
    </source>
</evidence>
<feature type="domain" description="C2H2-type" evidence="3">
    <location>
        <begin position="62"/>
        <end position="90"/>
    </location>
</feature>
<dbReference type="EMBL" id="JAEPRA010000019">
    <property type="protein sequence ID" value="KAG2173407.1"/>
    <property type="molecule type" value="Genomic_DNA"/>
</dbReference>
<dbReference type="InterPro" id="IPR039258">
    <property type="entry name" value="ZNF511"/>
</dbReference>
<reference evidence="4" key="1">
    <citation type="submission" date="2020-12" db="EMBL/GenBank/DDBJ databases">
        <title>Metabolic potential, ecology and presence of endohyphal bacteria is reflected in genomic diversity of Mucoromycotina.</title>
        <authorList>
            <person name="Muszewska A."/>
            <person name="Okrasinska A."/>
            <person name="Steczkiewicz K."/>
            <person name="Drgas O."/>
            <person name="Orlowska M."/>
            <person name="Perlinska-Lenart U."/>
            <person name="Aleksandrzak-Piekarczyk T."/>
            <person name="Szatraj K."/>
            <person name="Zielenkiewicz U."/>
            <person name="Pilsyk S."/>
            <person name="Malc E."/>
            <person name="Mieczkowski P."/>
            <person name="Kruszewska J.S."/>
            <person name="Biernat P."/>
            <person name="Pawlowska J."/>
        </authorList>
    </citation>
    <scope>NUCLEOTIDE SEQUENCE</scope>
    <source>
        <strain evidence="4">WA0000051536</strain>
    </source>
</reference>
<dbReference type="PROSITE" id="PS50157">
    <property type="entry name" value="ZINC_FINGER_C2H2_2"/>
    <property type="match status" value="1"/>
</dbReference>
<feature type="compositionally biased region" description="Basic residues" evidence="2">
    <location>
        <begin position="155"/>
        <end position="164"/>
    </location>
</feature>
<feature type="compositionally biased region" description="Basic residues" evidence="2">
    <location>
        <begin position="224"/>
        <end position="236"/>
    </location>
</feature>
<feature type="compositionally biased region" description="Basic and acidic residues" evidence="2">
    <location>
        <begin position="167"/>
        <end position="189"/>
    </location>
</feature>
<dbReference type="PANTHER" id="PTHR21354:SF0">
    <property type="entry name" value="ZINC FINGER PROTEIN 511"/>
    <property type="match status" value="1"/>
</dbReference>
<keyword evidence="5" id="KW-1185">Reference proteome</keyword>
<keyword evidence="1" id="KW-0479">Metal-binding</keyword>
<dbReference type="GO" id="GO:0008270">
    <property type="term" value="F:zinc ion binding"/>
    <property type="evidence" value="ECO:0007669"/>
    <property type="project" value="UniProtKB-KW"/>
</dbReference>
<proteinExistence type="predicted"/>
<organism evidence="4 5">
    <name type="scientific">Umbelopsis vinacea</name>
    <dbReference type="NCBI Taxonomy" id="44442"/>
    <lineage>
        <taxon>Eukaryota</taxon>
        <taxon>Fungi</taxon>
        <taxon>Fungi incertae sedis</taxon>
        <taxon>Mucoromycota</taxon>
        <taxon>Mucoromycotina</taxon>
        <taxon>Umbelopsidomycetes</taxon>
        <taxon>Umbelopsidales</taxon>
        <taxon>Umbelopsidaceae</taxon>
        <taxon>Umbelopsis</taxon>
    </lineage>
</organism>
<evidence type="ECO:0000259" key="3">
    <source>
        <dbReference type="PROSITE" id="PS50157"/>
    </source>
</evidence>
<feature type="region of interest" description="Disordered" evidence="2">
    <location>
        <begin position="208"/>
        <end position="296"/>
    </location>
</feature>
<dbReference type="OrthoDB" id="18440at2759"/>
<dbReference type="PANTHER" id="PTHR21354">
    <property type="entry name" value="ZINC FINGER PROTEIN 511"/>
    <property type="match status" value="1"/>
</dbReference>
<keyword evidence="1" id="KW-0862">Zinc</keyword>
<sequence>MAAETGFAADRTTFKLDPLLTLNLTFRTHPITCDLTLCKGNGRANFPNLTAYEIHYEKWHRYICEECQKSFPGEEWLEMHFDEFHNVLNQILKEKGEKIYKCYVPGCPQLFSTPKMRRLHLIDKHHYSKLYPFDLPFTGNLSFKEQQHRQDKGKKWLAAKRKGKATPQKDFKGPEGMDFEKPERRKSDDMEAAMEDITQGIAKLKVPRSVSFGRASRGLGGGRGRGRGYPRQHKPTAIKGMDIDHTKEEQHEESNYAEQSPDHDDGDDLSGPNRRNRIRKIIKEKHPNAKDIDMSG</sequence>
<comment type="caution">
    <text evidence="4">The sequence shown here is derived from an EMBL/GenBank/DDBJ whole genome shotgun (WGS) entry which is preliminary data.</text>
</comment>